<accession>A0A167W7Y9</accession>
<sequence>MVSLSLSSFTGWGRAYGYTYRMTAKCTAFKPSERPLFNDHVPYPSRCNLFRLSVDTTSTCPPSTCLLISMAPTSTPIMPRPTSFTPNQPLSSVSGSISSTSSMASASSAATVDSTTANVGGTSRNPIKKFQAALSSH</sequence>
<proteinExistence type="predicted"/>
<protein>
    <submittedName>
        <fullName evidence="1">Uncharacterized protein</fullName>
    </submittedName>
</protein>
<reference evidence="1 2" key="1">
    <citation type="journal article" date="2016" name="Mol. Biol. Evol.">
        <title>Comparative Genomics of Early-Diverging Mushroom-Forming Fungi Provides Insights into the Origins of Lignocellulose Decay Capabilities.</title>
        <authorList>
            <person name="Nagy L.G."/>
            <person name="Riley R."/>
            <person name="Tritt A."/>
            <person name="Adam C."/>
            <person name="Daum C."/>
            <person name="Floudas D."/>
            <person name="Sun H."/>
            <person name="Yadav J.S."/>
            <person name="Pangilinan J."/>
            <person name="Larsson K.H."/>
            <person name="Matsuura K."/>
            <person name="Barry K."/>
            <person name="Labutti K."/>
            <person name="Kuo R."/>
            <person name="Ohm R.A."/>
            <person name="Bhattacharya S.S."/>
            <person name="Shirouzu T."/>
            <person name="Yoshinaga Y."/>
            <person name="Martin F.M."/>
            <person name="Grigoriev I.V."/>
            <person name="Hibbett D.S."/>
        </authorList>
    </citation>
    <scope>NUCLEOTIDE SEQUENCE [LARGE SCALE GENOMIC DNA]</scope>
    <source>
        <strain evidence="1 2">CBS 109695</strain>
    </source>
</reference>
<keyword evidence="2" id="KW-1185">Reference proteome</keyword>
<evidence type="ECO:0000313" key="1">
    <source>
        <dbReference type="EMBL" id="KZP05799.1"/>
    </source>
</evidence>
<gene>
    <name evidence="1" type="ORF">FIBSPDRAFT_339589</name>
</gene>
<dbReference type="Proteomes" id="UP000076532">
    <property type="component" value="Unassembled WGS sequence"/>
</dbReference>
<dbReference type="EMBL" id="KV417818">
    <property type="protein sequence ID" value="KZP05799.1"/>
    <property type="molecule type" value="Genomic_DNA"/>
</dbReference>
<dbReference type="AlphaFoldDB" id="A0A167W7Y9"/>
<organism evidence="1 2">
    <name type="scientific">Athelia psychrophila</name>
    <dbReference type="NCBI Taxonomy" id="1759441"/>
    <lineage>
        <taxon>Eukaryota</taxon>
        <taxon>Fungi</taxon>
        <taxon>Dikarya</taxon>
        <taxon>Basidiomycota</taxon>
        <taxon>Agaricomycotina</taxon>
        <taxon>Agaricomycetes</taxon>
        <taxon>Agaricomycetidae</taxon>
        <taxon>Atheliales</taxon>
        <taxon>Atheliaceae</taxon>
        <taxon>Athelia</taxon>
    </lineage>
</organism>
<evidence type="ECO:0000313" key="2">
    <source>
        <dbReference type="Proteomes" id="UP000076532"/>
    </source>
</evidence>
<name>A0A167W7Y9_9AGAM</name>